<organism evidence="11 13">
    <name type="scientific">Dracunculus medinensis</name>
    <name type="common">Guinea worm</name>
    <dbReference type="NCBI Taxonomy" id="318479"/>
    <lineage>
        <taxon>Eukaryota</taxon>
        <taxon>Metazoa</taxon>
        <taxon>Ecdysozoa</taxon>
        <taxon>Nematoda</taxon>
        <taxon>Chromadorea</taxon>
        <taxon>Rhabditida</taxon>
        <taxon>Spirurina</taxon>
        <taxon>Dracunculoidea</taxon>
        <taxon>Dracunculidae</taxon>
        <taxon>Dracunculus</taxon>
    </lineage>
</organism>
<keyword evidence="3" id="KW-1003">Cell membrane</keyword>
<keyword evidence="2" id="KW-0193">Cuticle</keyword>
<keyword evidence="7" id="KW-0472">Membrane</keyword>
<evidence type="ECO:0000313" key="11">
    <source>
        <dbReference type="Proteomes" id="UP000038040"/>
    </source>
</evidence>
<evidence type="ECO:0000256" key="7">
    <source>
        <dbReference type="ARBA" id="ARBA00023136"/>
    </source>
</evidence>
<keyword evidence="12" id="KW-1185">Reference proteome</keyword>
<dbReference type="PANTHER" id="PTHR22907:SF54">
    <property type="entry name" value="GH04558P"/>
    <property type="match status" value="1"/>
</dbReference>
<evidence type="ECO:0000313" key="12">
    <source>
        <dbReference type="Proteomes" id="UP000274756"/>
    </source>
</evidence>
<keyword evidence="4" id="KW-0812">Transmembrane</keyword>
<dbReference type="InterPro" id="IPR051962">
    <property type="entry name" value="Cuticlin"/>
</dbReference>
<dbReference type="PROSITE" id="PS51034">
    <property type="entry name" value="ZP_2"/>
    <property type="match status" value="1"/>
</dbReference>
<keyword evidence="5 8" id="KW-0732">Signal</keyword>
<dbReference type="AlphaFoldDB" id="A0A0N4U8W4"/>
<dbReference type="InterPro" id="IPR056953">
    <property type="entry name" value="CUT_N"/>
</dbReference>
<dbReference type="OrthoDB" id="6139674at2759"/>
<evidence type="ECO:0000313" key="13">
    <source>
        <dbReference type="WBParaSite" id="DME_0000350201-mRNA-1"/>
    </source>
</evidence>
<sequence length="329" mass="37131">MDIRYIIVLIVFIFSYCLTMDNEIVGTPVVDCEDTVVSLTFKTRKPFTGRVFVRGLADDVRCSRNFAKNIDRKKFSLIIQNGDCTMQRQRVAGKLEGIMFSLTIVISFHSTFVTRTDRAYRCMCFFRNIKHITSSIDMSPIVTTELLDTAKMPTCTYTIHSNSADGPPVVFGQVGEKIYHVWKCDNDEQGFLVHSCYVNDGRTARFDLIDLNGCALDTIIQPDIQYDASLTRAVVETWGYKFSDTSVLNYQCVIELCKKSAGECEGLTPPFCGRTKRDIKAVKSNLKNSSLSSRSEIDVIAAVDMFDTINEDKIADPHSKDFIKKITEV</sequence>
<reference evidence="10 12" key="2">
    <citation type="submission" date="2018-11" db="EMBL/GenBank/DDBJ databases">
        <authorList>
            <consortium name="Pathogen Informatics"/>
        </authorList>
    </citation>
    <scope>NUCLEOTIDE SEQUENCE [LARGE SCALE GENOMIC DNA]</scope>
</reference>
<dbReference type="InterPro" id="IPR001507">
    <property type="entry name" value="ZP_dom"/>
</dbReference>
<dbReference type="InterPro" id="IPR057475">
    <property type="entry name" value="CUT_C"/>
</dbReference>
<dbReference type="PANTHER" id="PTHR22907">
    <property type="entry name" value="GH04558P"/>
    <property type="match status" value="1"/>
</dbReference>
<feature type="signal peptide" evidence="8">
    <location>
        <begin position="1"/>
        <end position="19"/>
    </location>
</feature>
<evidence type="ECO:0000256" key="5">
    <source>
        <dbReference type="ARBA" id="ARBA00022729"/>
    </source>
</evidence>
<reference evidence="13" key="1">
    <citation type="submission" date="2017-02" db="UniProtKB">
        <authorList>
            <consortium name="WormBaseParasite"/>
        </authorList>
    </citation>
    <scope>IDENTIFICATION</scope>
</reference>
<evidence type="ECO:0000259" key="9">
    <source>
        <dbReference type="PROSITE" id="PS51034"/>
    </source>
</evidence>
<dbReference type="Proteomes" id="UP000274756">
    <property type="component" value="Unassembled WGS sequence"/>
</dbReference>
<dbReference type="GO" id="GO:0005886">
    <property type="term" value="C:plasma membrane"/>
    <property type="evidence" value="ECO:0007669"/>
    <property type="project" value="UniProtKB-SubCell"/>
</dbReference>
<dbReference type="Pfam" id="PF25301">
    <property type="entry name" value="CUT_C"/>
    <property type="match status" value="1"/>
</dbReference>
<dbReference type="Pfam" id="PF25057">
    <property type="entry name" value="CUT_N"/>
    <property type="match status" value="1"/>
</dbReference>
<gene>
    <name evidence="10" type="ORF">DME_LOCUS7507</name>
</gene>
<dbReference type="Proteomes" id="UP000038040">
    <property type="component" value="Unplaced"/>
</dbReference>
<feature type="chain" id="PRO_5033720878" evidence="8">
    <location>
        <begin position="20"/>
        <end position="329"/>
    </location>
</feature>
<keyword evidence="6" id="KW-1133">Transmembrane helix</keyword>
<evidence type="ECO:0000256" key="6">
    <source>
        <dbReference type="ARBA" id="ARBA00022989"/>
    </source>
</evidence>
<dbReference type="SMART" id="SM00241">
    <property type="entry name" value="ZP"/>
    <property type="match status" value="1"/>
</dbReference>
<evidence type="ECO:0000256" key="4">
    <source>
        <dbReference type="ARBA" id="ARBA00022692"/>
    </source>
</evidence>
<evidence type="ECO:0000256" key="2">
    <source>
        <dbReference type="ARBA" id="ARBA00022460"/>
    </source>
</evidence>
<dbReference type="WBParaSite" id="DME_0000350201-mRNA-1">
    <property type="protein sequence ID" value="DME_0000350201-mRNA-1"/>
    <property type="gene ID" value="DME_0000350201"/>
</dbReference>
<evidence type="ECO:0000256" key="8">
    <source>
        <dbReference type="SAM" id="SignalP"/>
    </source>
</evidence>
<accession>A0A0N4U8W4</accession>
<dbReference type="EMBL" id="UYYG01001161">
    <property type="protein sequence ID" value="VDN57534.1"/>
    <property type="molecule type" value="Genomic_DNA"/>
</dbReference>
<comment type="subcellular location">
    <subcellularLocation>
        <location evidence="1">Cell membrane</location>
        <topology evidence="1">Single-pass type I membrane protein</topology>
    </subcellularLocation>
</comment>
<dbReference type="GO" id="GO:0042302">
    <property type="term" value="F:structural constituent of cuticle"/>
    <property type="evidence" value="ECO:0007669"/>
    <property type="project" value="UniProtKB-KW"/>
</dbReference>
<evidence type="ECO:0000256" key="1">
    <source>
        <dbReference type="ARBA" id="ARBA00004251"/>
    </source>
</evidence>
<protein>
    <submittedName>
        <fullName evidence="13">ZP domain-containing protein</fullName>
    </submittedName>
</protein>
<name>A0A0N4U8W4_DRAME</name>
<proteinExistence type="predicted"/>
<evidence type="ECO:0000256" key="3">
    <source>
        <dbReference type="ARBA" id="ARBA00022475"/>
    </source>
</evidence>
<feature type="domain" description="ZP" evidence="9">
    <location>
        <begin position="31"/>
        <end position="271"/>
    </location>
</feature>
<evidence type="ECO:0000313" key="10">
    <source>
        <dbReference type="EMBL" id="VDN57534.1"/>
    </source>
</evidence>